<feature type="domain" description="Mon2 C-terminal" evidence="2">
    <location>
        <begin position="195"/>
        <end position="595"/>
    </location>
</feature>
<name>A0A1V9X128_9ACAR</name>
<feature type="domain" description="Mon2/Sec7/BIG1-like HDS" evidence="1">
    <location>
        <begin position="66"/>
        <end position="133"/>
    </location>
</feature>
<comment type="caution">
    <text evidence="3">The sequence shown here is derived from an EMBL/GenBank/DDBJ whole genome shotgun (WGS) entry which is preliminary data.</text>
</comment>
<dbReference type="Pfam" id="PF09324">
    <property type="entry name" value="Sec7-like_HDS"/>
    <property type="match status" value="1"/>
</dbReference>
<dbReference type="PANTHER" id="PTHR34199:SF4">
    <property type="entry name" value="ARM REPEAT SUPERFAMILY PROTEIN"/>
    <property type="match status" value="1"/>
</dbReference>
<evidence type="ECO:0000313" key="3">
    <source>
        <dbReference type="EMBL" id="OQR67101.1"/>
    </source>
</evidence>
<gene>
    <name evidence="3" type="ORF">BIW11_13724</name>
</gene>
<dbReference type="InParanoid" id="A0A1V9X128"/>
<reference evidence="3 4" key="1">
    <citation type="journal article" date="2017" name="Gigascience">
        <title>Draft genome of the honey bee ectoparasitic mite, Tropilaelaps mercedesae, is shaped by the parasitic life history.</title>
        <authorList>
            <person name="Dong X."/>
            <person name="Armstrong S.D."/>
            <person name="Xia D."/>
            <person name="Makepeace B.L."/>
            <person name="Darby A.C."/>
            <person name="Kadowaki T."/>
        </authorList>
    </citation>
    <scope>NUCLEOTIDE SEQUENCE [LARGE SCALE GENOMIC DNA]</scope>
    <source>
        <strain evidence="3">Wuxi-XJTLU</strain>
    </source>
</reference>
<evidence type="ECO:0000313" key="4">
    <source>
        <dbReference type="Proteomes" id="UP000192247"/>
    </source>
</evidence>
<proteinExistence type="predicted"/>
<dbReference type="EMBL" id="MNPL01029930">
    <property type="protein sequence ID" value="OQR67101.1"/>
    <property type="molecule type" value="Genomic_DNA"/>
</dbReference>
<dbReference type="OrthoDB" id="294853at2759"/>
<evidence type="ECO:0000259" key="2">
    <source>
        <dbReference type="Pfam" id="PF16206"/>
    </source>
</evidence>
<keyword evidence="4" id="KW-1185">Reference proteome</keyword>
<dbReference type="Proteomes" id="UP000192247">
    <property type="component" value="Unassembled WGS sequence"/>
</dbReference>
<organism evidence="3 4">
    <name type="scientific">Tropilaelaps mercedesae</name>
    <dbReference type="NCBI Taxonomy" id="418985"/>
    <lineage>
        <taxon>Eukaryota</taxon>
        <taxon>Metazoa</taxon>
        <taxon>Ecdysozoa</taxon>
        <taxon>Arthropoda</taxon>
        <taxon>Chelicerata</taxon>
        <taxon>Arachnida</taxon>
        <taxon>Acari</taxon>
        <taxon>Parasitiformes</taxon>
        <taxon>Mesostigmata</taxon>
        <taxon>Gamasina</taxon>
        <taxon>Dermanyssoidea</taxon>
        <taxon>Laelapidae</taxon>
        <taxon>Tropilaelaps</taxon>
    </lineage>
</organism>
<evidence type="ECO:0000259" key="1">
    <source>
        <dbReference type="Pfam" id="PF09324"/>
    </source>
</evidence>
<dbReference type="InterPro" id="IPR032817">
    <property type="entry name" value="Mon2_C"/>
</dbReference>
<dbReference type="AlphaFoldDB" id="A0A1V9X128"/>
<accession>A0A1V9X128</accession>
<dbReference type="STRING" id="418985.A0A1V9X128"/>
<dbReference type="PANTHER" id="PTHR34199">
    <property type="entry name" value="NUMOD3 MOTIF FAMILY PROTEIN, EXPRESSED"/>
    <property type="match status" value="1"/>
</dbReference>
<dbReference type="InterPro" id="IPR015403">
    <property type="entry name" value="Mon2/Sec7/BIG1-like_HDS"/>
</dbReference>
<dbReference type="SUPFAM" id="SSF48371">
    <property type="entry name" value="ARM repeat"/>
    <property type="match status" value="1"/>
</dbReference>
<dbReference type="Pfam" id="PF16206">
    <property type="entry name" value="Mon2_C"/>
    <property type="match status" value="1"/>
</dbReference>
<dbReference type="InterPro" id="IPR016024">
    <property type="entry name" value="ARM-type_fold"/>
</dbReference>
<sequence>EPSLFAVAKLLETALVNLSRVTVFWRPLSSHLNEVCQHPHTTMREWGAEALTYLVKSALNCKEYSPPLAENPQLQQMLLAPLVDMGATTLHFDIRAKQIECTLAILHAGVAGESLSHGWQQILSIIGNITDNQGYESKDSSQGKARDKSPCYKCVICVGEKDADPHYPLLVAKNCTTGEALVRSAFQCLQRVVADFLPIMPCSSLQLCIQTAAKFGLQTQDLNVSLTAIGLLWNIADYLYQNKQRVSNELGQLGCVSVSVGSSKESTPTEGSPSRGLTATLPPFDQLWMTLFSSLGDLCVDPRSAVRKSGGQTLFSTINAHGGLLEQQTWQAVLWNVLFPLLDRVRNLSGSASTEKVTDMAGNILIHHSRNTAQKQWAETQVLTLGGVARVFYVKRDILQSLGDFSRAWALLLEFIENSALSKNNEVSLSALKSFQDMLHMTSRSGNAAPPSSAATSVCSDSVSGAGSLNGDSGLESLSTDRVSEEAMLWETAWRVWCTIGLDSTKAPADGDQQEMFIPSQPFLTALIHIFPLLFQHIKPRFQETDLRKLCQVLENASAVPMHADTAPFILPSLTDVVLSPLQEAILSTIDTIQRVR</sequence>
<feature type="non-terminal residue" evidence="3">
    <location>
        <position position="1"/>
    </location>
</feature>
<protein>
    <submittedName>
        <fullName evidence="3">Protein MON2-like</fullName>
    </submittedName>
</protein>